<dbReference type="AlphaFoldDB" id="A0A7R9HRS8"/>
<evidence type="ECO:0000256" key="10">
    <source>
        <dbReference type="ARBA" id="ARBA00023201"/>
    </source>
</evidence>
<evidence type="ECO:0000256" key="2">
    <source>
        <dbReference type="ARBA" id="ARBA00007193"/>
    </source>
</evidence>
<evidence type="ECO:0000256" key="8">
    <source>
        <dbReference type="ARBA" id="ARBA00023065"/>
    </source>
</evidence>
<keyword evidence="6" id="KW-1133">Transmembrane helix</keyword>
<evidence type="ECO:0000256" key="9">
    <source>
        <dbReference type="ARBA" id="ARBA00023136"/>
    </source>
</evidence>
<evidence type="ECO:0000256" key="4">
    <source>
        <dbReference type="ARBA" id="ARBA00022461"/>
    </source>
</evidence>
<keyword evidence="7" id="KW-0915">Sodium</keyword>
<accession>A0A7R9HRS8</accession>
<evidence type="ECO:0000313" key="13">
    <source>
        <dbReference type="EMBL" id="CAD7430191.1"/>
    </source>
</evidence>
<evidence type="ECO:0000256" key="5">
    <source>
        <dbReference type="ARBA" id="ARBA00022692"/>
    </source>
</evidence>
<dbReference type="GO" id="GO:0005272">
    <property type="term" value="F:sodium channel activity"/>
    <property type="evidence" value="ECO:0007669"/>
    <property type="project" value="UniProtKB-KW"/>
</dbReference>
<dbReference type="Gene3D" id="1.10.287.820">
    <property type="entry name" value="Acid-sensing ion channel domain"/>
    <property type="match status" value="1"/>
</dbReference>
<keyword evidence="4 12" id="KW-0894">Sodium channel</keyword>
<dbReference type="Pfam" id="PF00858">
    <property type="entry name" value="ASC"/>
    <property type="match status" value="1"/>
</dbReference>
<evidence type="ECO:0000256" key="6">
    <source>
        <dbReference type="ARBA" id="ARBA00022989"/>
    </source>
</evidence>
<keyword evidence="10 12" id="KW-0739">Sodium transport</keyword>
<dbReference type="GO" id="GO:0016020">
    <property type="term" value="C:membrane"/>
    <property type="evidence" value="ECO:0007669"/>
    <property type="project" value="UniProtKB-SubCell"/>
</dbReference>
<evidence type="ECO:0000256" key="7">
    <source>
        <dbReference type="ARBA" id="ARBA00023053"/>
    </source>
</evidence>
<proteinExistence type="inferred from homology"/>
<dbReference type="EMBL" id="OB794392">
    <property type="protein sequence ID" value="CAD7430191.1"/>
    <property type="molecule type" value="Genomic_DNA"/>
</dbReference>
<evidence type="ECO:0000256" key="12">
    <source>
        <dbReference type="RuleBase" id="RU000679"/>
    </source>
</evidence>
<sequence>MLERGQWKRAPVLESNKAEDPSTPPLSSCPVLCILQILILVHHPAVLPEATMGLLMPQGEGMVYNVKLSVALSVSSSTLWEMSPTERDCYFPNEKKLDLFSTYTQESCHLECRLQLVRDRCGCQPYFFRHSQDCMAIDVADTKIHPDIVRLKSYFSKSYLKSFNPPTPKDGMIQIMPDTRGDEKRIYSPPPPSVYTGMTVTGDSCLPPIQGGTRSYSLPLIEATLRSPLFSECKEGNGITSMVRGKVTNSYTTRAYEWKRP</sequence>
<keyword evidence="5 12" id="KW-0812">Transmembrane</keyword>
<keyword evidence="3 12" id="KW-0813">Transport</keyword>
<comment type="subcellular location">
    <subcellularLocation>
        <location evidence="1">Membrane</location>
        <topology evidence="1">Multi-pass membrane protein</topology>
    </subcellularLocation>
</comment>
<comment type="similarity">
    <text evidence="2 12">Belongs to the amiloride-sensitive sodium channel (TC 1.A.6) family.</text>
</comment>
<dbReference type="InterPro" id="IPR001873">
    <property type="entry name" value="ENaC"/>
</dbReference>
<evidence type="ECO:0000256" key="3">
    <source>
        <dbReference type="ARBA" id="ARBA00022448"/>
    </source>
</evidence>
<protein>
    <submittedName>
        <fullName evidence="13">Uncharacterized protein</fullName>
    </submittedName>
</protein>
<evidence type="ECO:0000256" key="11">
    <source>
        <dbReference type="ARBA" id="ARBA00023303"/>
    </source>
</evidence>
<reference evidence="13" key="1">
    <citation type="submission" date="2020-11" db="EMBL/GenBank/DDBJ databases">
        <authorList>
            <person name="Tran Van P."/>
        </authorList>
    </citation>
    <scope>NUCLEOTIDE SEQUENCE</scope>
</reference>
<organism evidence="13">
    <name type="scientific">Timema monikensis</name>
    <dbReference type="NCBI Taxonomy" id="170555"/>
    <lineage>
        <taxon>Eukaryota</taxon>
        <taxon>Metazoa</taxon>
        <taxon>Ecdysozoa</taxon>
        <taxon>Arthropoda</taxon>
        <taxon>Hexapoda</taxon>
        <taxon>Insecta</taxon>
        <taxon>Pterygota</taxon>
        <taxon>Neoptera</taxon>
        <taxon>Polyneoptera</taxon>
        <taxon>Phasmatodea</taxon>
        <taxon>Timematodea</taxon>
        <taxon>Timematoidea</taxon>
        <taxon>Timematidae</taxon>
        <taxon>Timema</taxon>
    </lineage>
</organism>
<gene>
    <name evidence="13" type="ORF">TMSB3V08_LOCUS6954</name>
</gene>
<keyword evidence="8 12" id="KW-0406">Ion transport</keyword>
<keyword evidence="9" id="KW-0472">Membrane</keyword>
<name>A0A7R9HRS8_9NEOP</name>
<keyword evidence="11 12" id="KW-0407">Ion channel</keyword>
<evidence type="ECO:0000256" key="1">
    <source>
        <dbReference type="ARBA" id="ARBA00004141"/>
    </source>
</evidence>